<evidence type="ECO:0000256" key="5">
    <source>
        <dbReference type="SAM" id="MobiDB-lite"/>
    </source>
</evidence>
<dbReference type="PANTHER" id="PTHR11630:SF26">
    <property type="entry name" value="DNA REPLICATION LICENSING FACTOR MCM7"/>
    <property type="match status" value="1"/>
</dbReference>
<evidence type="ECO:0000256" key="2">
    <source>
        <dbReference type="ARBA" id="ARBA00022840"/>
    </source>
</evidence>
<dbReference type="InParanoid" id="A0A1Z5KG62"/>
<evidence type="ECO:0000259" key="6">
    <source>
        <dbReference type="PROSITE" id="PS50051"/>
    </source>
</evidence>
<accession>A0A1Z5KG62</accession>
<dbReference type="EMBL" id="BDSP01000219">
    <property type="protein sequence ID" value="GAX25061.1"/>
    <property type="molecule type" value="Genomic_DNA"/>
</dbReference>
<dbReference type="FunFam" id="3.40.50.300:FF:000826">
    <property type="entry name" value="Replicative DNA helicase Mcm"/>
    <property type="match status" value="1"/>
</dbReference>
<dbReference type="InterPro" id="IPR003593">
    <property type="entry name" value="AAA+_ATPase"/>
</dbReference>
<dbReference type="InterPro" id="IPR031327">
    <property type="entry name" value="MCM"/>
</dbReference>
<dbReference type="InterPro" id="IPR012340">
    <property type="entry name" value="NA-bd_OB-fold"/>
</dbReference>
<dbReference type="InterPro" id="IPR001208">
    <property type="entry name" value="MCM_dom"/>
</dbReference>
<dbReference type="Gene3D" id="3.40.50.300">
    <property type="entry name" value="P-loop containing nucleotide triphosphate hydrolases"/>
    <property type="match status" value="1"/>
</dbReference>
<evidence type="ECO:0000256" key="1">
    <source>
        <dbReference type="ARBA" id="ARBA00022741"/>
    </source>
</evidence>
<dbReference type="InterPro" id="IPR041562">
    <property type="entry name" value="MCM_lid"/>
</dbReference>
<dbReference type="OrthoDB" id="3207464at2759"/>
<feature type="domain" description="MCM C-terminal AAA(+) ATPase" evidence="6">
    <location>
        <begin position="408"/>
        <end position="614"/>
    </location>
</feature>
<keyword evidence="7" id="KW-0378">Hydrolase</keyword>
<evidence type="ECO:0000256" key="4">
    <source>
        <dbReference type="RuleBase" id="RU004070"/>
    </source>
</evidence>
<dbReference type="SUPFAM" id="SSF52540">
    <property type="entry name" value="P-loop containing nucleoside triphosphate hydrolases"/>
    <property type="match status" value="1"/>
</dbReference>
<dbReference type="GO" id="GO:0006271">
    <property type="term" value="P:DNA strand elongation involved in DNA replication"/>
    <property type="evidence" value="ECO:0007669"/>
    <property type="project" value="TreeGrafter"/>
</dbReference>
<dbReference type="Pfam" id="PF00493">
    <property type="entry name" value="MCM"/>
    <property type="match status" value="1"/>
</dbReference>
<dbReference type="SUPFAM" id="SSF50249">
    <property type="entry name" value="Nucleic acid-binding proteins"/>
    <property type="match status" value="1"/>
</dbReference>
<feature type="region of interest" description="Disordered" evidence="5">
    <location>
        <begin position="158"/>
        <end position="183"/>
    </location>
</feature>
<gene>
    <name evidence="7" type="ORF">FisN_10Lh256</name>
</gene>
<dbReference type="Proteomes" id="UP000198406">
    <property type="component" value="Unassembled WGS sequence"/>
</dbReference>
<dbReference type="GO" id="GO:0016787">
    <property type="term" value="F:hydrolase activity"/>
    <property type="evidence" value="ECO:0007669"/>
    <property type="project" value="UniProtKB-KW"/>
</dbReference>
<dbReference type="Pfam" id="PF17855">
    <property type="entry name" value="MCM_lid"/>
    <property type="match status" value="1"/>
</dbReference>
<keyword evidence="2 4" id="KW-0067">ATP-binding</keyword>
<dbReference type="GO" id="GO:0005524">
    <property type="term" value="F:ATP binding"/>
    <property type="evidence" value="ECO:0007669"/>
    <property type="project" value="UniProtKB-KW"/>
</dbReference>
<evidence type="ECO:0000256" key="3">
    <source>
        <dbReference type="ARBA" id="ARBA00023125"/>
    </source>
</evidence>
<dbReference type="GO" id="GO:0000727">
    <property type="term" value="P:double-strand break repair via break-induced replication"/>
    <property type="evidence" value="ECO:0007669"/>
    <property type="project" value="TreeGrafter"/>
</dbReference>
<dbReference type="PANTHER" id="PTHR11630">
    <property type="entry name" value="DNA REPLICATION LICENSING FACTOR MCM FAMILY MEMBER"/>
    <property type="match status" value="1"/>
</dbReference>
<dbReference type="GO" id="GO:0017116">
    <property type="term" value="F:single-stranded DNA helicase activity"/>
    <property type="evidence" value="ECO:0007669"/>
    <property type="project" value="TreeGrafter"/>
</dbReference>
<dbReference type="InterPro" id="IPR027417">
    <property type="entry name" value="P-loop_NTPase"/>
</dbReference>
<dbReference type="PROSITE" id="PS50051">
    <property type="entry name" value="MCM_2"/>
    <property type="match status" value="1"/>
</dbReference>
<dbReference type="FunCoup" id="A0A1Z5KG62">
    <property type="interactions" value="883"/>
</dbReference>
<dbReference type="Gene3D" id="2.40.50.140">
    <property type="entry name" value="Nucleic acid-binding proteins"/>
    <property type="match status" value="1"/>
</dbReference>
<dbReference type="SMART" id="SM00382">
    <property type="entry name" value="AAA"/>
    <property type="match status" value="1"/>
</dbReference>
<keyword evidence="3 4" id="KW-0238">DNA-binding</keyword>
<proteinExistence type="inferred from homology"/>
<comment type="caution">
    <text evidence="7">The sequence shown here is derived from an EMBL/GenBank/DDBJ whole genome shotgun (WGS) entry which is preliminary data.</text>
</comment>
<dbReference type="GO" id="GO:0005634">
    <property type="term" value="C:nucleus"/>
    <property type="evidence" value="ECO:0007669"/>
    <property type="project" value="TreeGrafter"/>
</dbReference>
<protein>
    <submittedName>
        <fullName evidence="7">DNA replication licensing factor MCM7</fullName>
        <ecNumber evidence="7">3.6.4.12</ecNumber>
    </submittedName>
</protein>
<dbReference type="GO" id="GO:0042555">
    <property type="term" value="C:MCM complex"/>
    <property type="evidence" value="ECO:0007669"/>
    <property type="project" value="TreeGrafter"/>
</dbReference>
<keyword evidence="8" id="KW-1185">Reference proteome</keyword>
<reference evidence="7 8" key="1">
    <citation type="journal article" date="2015" name="Plant Cell">
        <title>Oil accumulation by the oleaginous diatom Fistulifera solaris as revealed by the genome and transcriptome.</title>
        <authorList>
            <person name="Tanaka T."/>
            <person name="Maeda Y."/>
            <person name="Veluchamy A."/>
            <person name="Tanaka M."/>
            <person name="Abida H."/>
            <person name="Marechal E."/>
            <person name="Bowler C."/>
            <person name="Muto M."/>
            <person name="Sunaga Y."/>
            <person name="Tanaka M."/>
            <person name="Yoshino T."/>
            <person name="Taniguchi T."/>
            <person name="Fukuda Y."/>
            <person name="Nemoto M."/>
            <person name="Matsumoto M."/>
            <person name="Wong P.S."/>
            <person name="Aburatani S."/>
            <person name="Fujibuchi W."/>
        </authorList>
    </citation>
    <scope>NUCLEOTIDE SEQUENCE [LARGE SCALE GENOMIC DNA]</scope>
    <source>
        <strain evidence="7 8">JPCC DA0580</strain>
    </source>
</reference>
<name>A0A1Z5KG62_FISSO</name>
<organism evidence="7 8">
    <name type="scientific">Fistulifera solaris</name>
    <name type="common">Oleaginous diatom</name>
    <dbReference type="NCBI Taxonomy" id="1519565"/>
    <lineage>
        <taxon>Eukaryota</taxon>
        <taxon>Sar</taxon>
        <taxon>Stramenopiles</taxon>
        <taxon>Ochrophyta</taxon>
        <taxon>Bacillariophyta</taxon>
        <taxon>Bacillariophyceae</taxon>
        <taxon>Bacillariophycidae</taxon>
        <taxon>Naviculales</taxon>
        <taxon>Naviculaceae</taxon>
        <taxon>Fistulifera</taxon>
    </lineage>
</organism>
<dbReference type="PRINTS" id="PR01657">
    <property type="entry name" value="MCMFAMILY"/>
</dbReference>
<dbReference type="EC" id="3.6.4.12" evidence="7"/>
<dbReference type="GO" id="GO:0006270">
    <property type="term" value="P:DNA replication initiation"/>
    <property type="evidence" value="ECO:0007669"/>
    <property type="project" value="TreeGrafter"/>
</dbReference>
<keyword evidence="1 4" id="KW-0547">Nucleotide-binding</keyword>
<evidence type="ECO:0000313" key="7">
    <source>
        <dbReference type="EMBL" id="GAX25061.1"/>
    </source>
</evidence>
<evidence type="ECO:0000313" key="8">
    <source>
        <dbReference type="Proteomes" id="UP000198406"/>
    </source>
</evidence>
<dbReference type="Gene3D" id="2.20.28.10">
    <property type="match status" value="1"/>
</dbReference>
<dbReference type="AlphaFoldDB" id="A0A1Z5KG62"/>
<sequence>MAEAVSIGLSPQYDKDEETFLRFLREHTIVQRQTHGTIVDIDRNHEDDEDTMMVPTLEEDDDIRRVPCYLPHLQRIQDRHFYEETGNHAFVIEVPLDELDAWDSVKGKELATKAAQNTVRYLELFAKVVDTLLSTLTSHRDAQTRDAIDILHDQRLQVVQQNQQQQQQQEENNPYQPNNNNNIENENLQEELQQRPDHGVTEEFPPTLMRRYEIRILPRGRNGTLPPFAQQVVPKDRTATATANSLREIRSHAMGHLVTVQGLIVRASHVQPSVAVATYSCDACGAEIYQVVQNAREFMPAVRCPSCKSKHETLHLQTRGSKFVKYQELKLQELPQQVPMGHVPRSMSVYCHGELTRLAQPGNVVTMDGIFLPQRIAESGYRALKAGGPSFDEEMEEQIQEIAQSPDPVSLLASQIAPEIFGLEDIKRALLLQLVGGCTRKLPDGMRIRGDIHICLVGDPGVAKSQLMKHVVQSLAPRSVYTTGKGSSGVGLTAAITRDLSNELALEGGALVLADRGICGIDEFDKMDEADRTAIHEVMEQQTVSIAKAGIVATLNARTAVLAAANPLYGRYHRKKSLSENINLPNSLISRFDLVFLLLDVANIDRDTALARHVTSVHQNCGVNVSDEEEEEKKTIPPHVLREYIARARQHQPVMPPEVAPYVVEAYVTLRQENHRSQKTSNDQTAMTARQLLSILRLSQALARLRFSDYVAREDVDEAIRITNQSKASISDDGDNTRRTSDVTSRIFGIIKDYASQVDSNVIDFKLWEAMALRKGFTTQQLQATLEEYESLNLIHINDSRTQVTIF</sequence>
<dbReference type="GO" id="GO:0003697">
    <property type="term" value="F:single-stranded DNA binding"/>
    <property type="evidence" value="ECO:0007669"/>
    <property type="project" value="TreeGrafter"/>
</dbReference>
<comment type="similarity">
    <text evidence="4">Belongs to the MCM family.</text>
</comment>
<dbReference type="InterPro" id="IPR033762">
    <property type="entry name" value="MCM_OB"/>
</dbReference>
<dbReference type="Pfam" id="PF17207">
    <property type="entry name" value="MCM_OB"/>
    <property type="match status" value="1"/>
</dbReference>
<dbReference type="SMART" id="SM00350">
    <property type="entry name" value="MCM"/>
    <property type="match status" value="1"/>
</dbReference>